<keyword evidence="1" id="KW-0732">Signal</keyword>
<feature type="signal peptide" evidence="1">
    <location>
        <begin position="1"/>
        <end position="31"/>
    </location>
</feature>
<organism evidence="2">
    <name type="scientific">Opuntia streptacantha</name>
    <name type="common">Prickly pear cactus</name>
    <name type="synonym">Opuntia cardona</name>
    <dbReference type="NCBI Taxonomy" id="393608"/>
    <lineage>
        <taxon>Eukaryota</taxon>
        <taxon>Viridiplantae</taxon>
        <taxon>Streptophyta</taxon>
        <taxon>Embryophyta</taxon>
        <taxon>Tracheophyta</taxon>
        <taxon>Spermatophyta</taxon>
        <taxon>Magnoliopsida</taxon>
        <taxon>eudicotyledons</taxon>
        <taxon>Gunneridae</taxon>
        <taxon>Pentapetalae</taxon>
        <taxon>Caryophyllales</taxon>
        <taxon>Cactineae</taxon>
        <taxon>Cactaceae</taxon>
        <taxon>Opuntioideae</taxon>
        <taxon>Opuntia</taxon>
    </lineage>
</organism>
<accession>A0A7C9E331</accession>
<evidence type="ECO:0000313" key="2">
    <source>
        <dbReference type="EMBL" id="MBA4656747.1"/>
    </source>
</evidence>
<reference evidence="2" key="2">
    <citation type="submission" date="2020-07" db="EMBL/GenBank/DDBJ databases">
        <authorList>
            <person name="Vera ALvarez R."/>
            <person name="Arias-Moreno D.M."/>
            <person name="Jimenez-Jacinto V."/>
            <person name="Jimenez-Bremont J.F."/>
            <person name="Swaminathan K."/>
            <person name="Moose S.P."/>
            <person name="Guerrero-Gonzalez M.L."/>
            <person name="Marino-Ramirez L."/>
            <person name="Landsman D."/>
            <person name="Rodriguez-Kessler M."/>
            <person name="Delgado-Sanchez P."/>
        </authorList>
    </citation>
    <scope>NUCLEOTIDE SEQUENCE</scope>
    <source>
        <tissue evidence="2">Cladode</tissue>
    </source>
</reference>
<proteinExistence type="predicted"/>
<reference evidence="2" key="1">
    <citation type="journal article" date="2013" name="J. Plant Res.">
        <title>Effect of fungi and light on seed germination of three Opuntia species from semiarid lands of central Mexico.</title>
        <authorList>
            <person name="Delgado-Sanchez P."/>
            <person name="Jimenez-Bremont J.F."/>
            <person name="Guerrero-Gonzalez Mde L."/>
            <person name="Flores J."/>
        </authorList>
    </citation>
    <scope>NUCLEOTIDE SEQUENCE</scope>
    <source>
        <tissue evidence="2">Cladode</tissue>
    </source>
</reference>
<sequence length="107" mass="12409">MMMKIHNSQMARHLSGLLWLLSSHTIPGVRFLAVVSPSVIWNIAWQKHHLLLPRIQPQSTCRALDTKMGQIEQFGIPLNVFYVNMHQYLAFRSTCTTTKGLEREDYK</sequence>
<feature type="chain" id="PRO_5027946897" description="Secreted protein" evidence="1">
    <location>
        <begin position="32"/>
        <end position="107"/>
    </location>
</feature>
<name>A0A7C9E331_OPUST</name>
<evidence type="ECO:0008006" key="3">
    <source>
        <dbReference type="Google" id="ProtNLM"/>
    </source>
</evidence>
<evidence type="ECO:0000256" key="1">
    <source>
        <dbReference type="SAM" id="SignalP"/>
    </source>
</evidence>
<dbReference type="EMBL" id="GISG01193370">
    <property type="protein sequence ID" value="MBA4656747.1"/>
    <property type="molecule type" value="Transcribed_RNA"/>
</dbReference>
<dbReference type="AlphaFoldDB" id="A0A7C9E331"/>
<protein>
    <recommendedName>
        <fullName evidence="3">Secreted protein</fullName>
    </recommendedName>
</protein>